<evidence type="ECO:0000313" key="2">
    <source>
        <dbReference type="EMBL" id="AEW93138.1"/>
    </source>
</evidence>
<sequence length="68" mass="6668">MTLPTAFTELAGVRHPVALAPMGGVAVGRLAAAVSEAGGRAPWPPPATASTPSRSGEAGARLATPPTH</sequence>
<dbReference type="HOGENOM" id="CLU_2792080_0_0_11"/>
<dbReference type="RefSeq" id="WP_014141534.1">
    <property type="nucleotide sequence ID" value="NC_016111.1"/>
</dbReference>
<proteinExistence type="predicted"/>
<dbReference type="Proteomes" id="UP000007842">
    <property type="component" value="Chromosome"/>
</dbReference>
<gene>
    <name evidence="2" type="ordered locus">SCATT_07670</name>
</gene>
<evidence type="ECO:0000256" key="1">
    <source>
        <dbReference type="SAM" id="MobiDB-lite"/>
    </source>
</evidence>
<feature type="region of interest" description="Disordered" evidence="1">
    <location>
        <begin position="36"/>
        <end position="68"/>
    </location>
</feature>
<name>F8JV55_STREN</name>
<keyword evidence="3" id="KW-1185">Reference proteome</keyword>
<dbReference type="AlphaFoldDB" id="F8JV55"/>
<reference evidence="3" key="1">
    <citation type="submission" date="2011-12" db="EMBL/GenBank/DDBJ databases">
        <title>Complete genome sequence of Streptomyces cattleya strain DSM 46488.</title>
        <authorList>
            <person name="Ou H.-Y."/>
            <person name="Li P."/>
            <person name="Zhao C."/>
            <person name="O'Hagan D."/>
            <person name="Deng Z."/>
        </authorList>
    </citation>
    <scope>NUCLEOTIDE SEQUENCE [LARGE SCALE GENOMIC DNA]</scope>
    <source>
        <strain evidence="3">ATCC 35852 / DSM 46488 / JCM 4925 / NBRC 14057 / NRRL 8057</strain>
    </source>
</reference>
<evidence type="ECO:0000313" key="3">
    <source>
        <dbReference type="Proteomes" id="UP000007842"/>
    </source>
</evidence>
<dbReference type="STRING" id="1003195.SCATT_07670"/>
<dbReference type="InterPro" id="IPR013785">
    <property type="entry name" value="Aldolase_TIM"/>
</dbReference>
<dbReference type="KEGG" id="sct:SCAT_0764"/>
<dbReference type="PATRIC" id="fig|1003195.11.peg.2362"/>
<accession>F8JV55</accession>
<protein>
    <recommendedName>
        <fullName evidence="4">2-nitropropane dioxygenase</fullName>
    </recommendedName>
</protein>
<organism evidence="2 3">
    <name type="scientific">Streptantibioticus cattleyicolor (strain ATCC 35852 / DSM 46488 / JCM 4925 / NBRC 14057 / NRRL 8057)</name>
    <name type="common">Streptomyces cattleya</name>
    <dbReference type="NCBI Taxonomy" id="1003195"/>
    <lineage>
        <taxon>Bacteria</taxon>
        <taxon>Bacillati</taxon>
        <taxon>Actinomycetota</taxon>
        <taxon>Actinomycetes</taxon>
        <taxon>Kitasatosporales</taxon>
        <taxon>Streptomycetaceae</taxon>
        <taxon>Streptantibioticus</taxon>
    </lineage>
</organism>
<dbReference type="EMBL" id="CP003219">
    <property type="protein sequence ID" value="AEW93138.1"/>
    <property type="molecule type" value="Genomic_DNA"/>
</dbReference>
<dbReference type="SUPFAM" id="SSF51412">
    <property type="entry name" value="Inosine monophosphate dehydrogenase (IMPDH)"/>
    <property type="match status" value="1"/>
</dbReference>
<dbReference type="Gene3D" id="3.20.20.70">
    <property type="entry name" value="Aldolase class I"/>
    <property type="match status" value="1"/>
</dbReference>
<accession>G8WW44</accession>
<evidence type="ECO:0008006" key="4">
    <source>
        <dbReference type="Google" id="ProtNLM"/>
    </source>
</evidence>
<dbReference type="KEGG" id="scy:SCATT_07670"/>